<dbReference type="PANTHER" id="PTHR43268">
    <property type="entry name" value="THIOSULFATE SULFURTRANSFERASE/RHODANESE-LIKE DOMAIN-CONTAINING PROTEIN 2"/>
    <property type="match status" value="1"/>
</dbReference>
<protein>
    <recommendedName>
        <fullName evidence="2">Rhodanese domain-containing protein</fullName>
    </recommendedName>
</protein>
<comment type="caution">
    <text evidence="3">The sequence shown here is derived from an EMBL/GenBank/DDBJ whole genome shotgun (WGS) entry which is preliminary data.</text>
</comment>
<dbReference type="SUPFAM" id="SSF52821">
    <property type="entry name" value="Rhodanese/Cell cycle control phosphatase"/>
    <property type="match status" value="1"/>
</dbReference>
<feature type="region of interest" description="Disordered" evidence="1">
    <location>
        <begin position="415"/>
        <end position="457"/>
    </location>
</feature>
<accession>A0AAW1PBW5</accession>
<dbReference type="AlphaFoldDB" id="A0AAW1PBW5"/>
<gene>
    <name evidence="3" type="ORF">WJX73_010323</name>
</gene>
<keyword evidence="4" id="KW-1185">Reference proteome</keyword>
<feature type="domain" description="Rhodanese" evidence="2">
    <location>
        <begin position="196"/>
        <end position="295"/>
    </location>
</feature>
<dbReference type="InterPro" id="IPR022111">
    <property type="entry name" value="Rhodanese_C"/>
</dbReference>
<dbReference type="Proteomes" id="UP001465755">
    <property type="component" value="Unassembled WGS sequence"/>
</dbReference>
<evidence type="ECO:0000313" key="3">
    <source>
        <dbReference type="EMBL" id="KAK9807219.1"/>
    </source>
</evidence>
<dbReference type="PROSITE" id="PS50206">
    <property type="entry name" value="RHODANESE_3"/>
    <property type="match status" value="1"/>
</dbReference>
<dbReference type="Pfam" id="PF12368">
    <property type="entry name" value="Rhodanese_C"/>
    <property type="match status" value="1"/>
</dbReference>
<dbReference type="Pfam" id="PF00581">
    <property type="entry name" value="Rhodanese"/>
    <property type="match status" value="1"/>
</dbReference>
<feature type="region of interest" description="Disordered" evidence="1">
    <location>
        <begin position="173"/>
        <end position="198"/>
    </location>
</feature>
<evidence type="ECO:0000313" key="4">
    <source>
        <dbReference type="Proteomes" id="UP001465755"/>
    </source>
</evidence>
<reference evidence="3 4" key="1">
    <citation type="journal article" date="2024" name="Nat. Commun.">
        <title>Phylogenomics reveals the evolutionary origins of lichenization in chlorophyte algae.</title>
        <authorList>
            <person name="Puginier C."/>
            <person name="Libourel C."/>
            <person name="Otte J."/>
            <person name="Skaloud P."/>
            <person name="Haon M."/>
            <person name="Grisel S."/>
            <person name="Petersen M."/>
            <person name="Berrin J.G."/>
            <person name="Delaux P.M."/>
            <person name="Dal Grande F."/>
            <person name="Keller J."/>
        </authorList>
    </citation>
    <scope>NUCLEOTIDE SEQUENCE [LARGE SCALE GENOMIC DNA]</scope>
    <source>
        <strain evidence="3 4">SAG 2036</strain>
    </source>
</reference>
<dbReference type="Pfam" id="PF17773">
    <property type="entry name" value="UPF0176_N"/>
    <property type="match status" value="1"/>
</dbReference>
<evidence type="ECO:0000256" key="1">
    <source>
        <dbReference type="SAM" id="MobiDB-lite"/>
    </source>
</evidence>
<proteinExistence type="predicted"/>
<dbReference type="InterPro" id="IPR020936">
    <property type="entry name" value="TrhO"/>
</dbReference>
<dbReference type="PANTHER" id="PTHR43268:SF3">
    <property type="entry name" value="RHODANESE-LIKE DOMAIN-CONTAINING PROTEIN 7-RELATED"/>
    <property type="match status" value="1"/>
</dbReference>
<name>A0AAW1PBW5_9CHLO</name>
<dbReference type="Gene3D" id="3.30.70.100">
    <property type="match status" value="1"/>
</dbReference>
<dbReference type="Gene3D" id="3.40.250.10">
    <property type="entry name" value="Rhodanese-like domain"/>
    <property type="match status" value="1"/>
</dbReference>
<organism evidence="3 4">
    <name type="scientific">Symbiochloris irregularis</name>
    <dbReference type="NCBI Taxonomy" id="706552"/>
    <lineage>
        <taxon>Eukaryota</taxon>
        <taxon>Viridiplantae</taxon>
        <taxon>Chlorophyta</taxon>
        <taxon>core chlorophytes</taxon>
        <taxon>Trebouxiophyceae</taxon>
        <taxon>Trebouxiales</taxon>
        <taxon>Trebouxiaceae</taxon>
        <taxon>Symbiochloris</taxon>
    </lineage>
</organism>
<dbReference type="InterPro" id="IPR036873">
    <property type="entry name" value="Rhodanese-like_dom_sf"/>
</dbReference>
<feature type="compositionally biased region" description="Basic and acidic residues" evidence="1">
    <location>
        <begin position="426"/>
        <end position="442"/>
    </location>
</feature>
<dbReference type="InterPro" id="IPR001763">
    <property type="entry name" value="Rhodanese-like_dom"/>
</dbReference>
<dbReference type="InterPro" id="IPR040503">
    <property type="entry name" value="TRHO_N"/>
</dbReference>
<evidence type="ECO:0000259" key="2">
    <source>
        <dbReference type="PROSITE" id="PS50206"/>
    </source>
</evidence>
<sequence>MQHGLLLQKQQFSAPRACSGYAHLLETEAAAAAVRAEETITTAAPHAFRTVAFYHLTALEDPEQVLRQHRQRLDSLDIRGRIYLSHQGINAQFSGPAADTQAYIEWVSGQSLFQGLFANEDAVPGHMFPRLRLAVKPNLVQLAGGMSALPVTDPQARARAVGPAEWQALLRQAQPPASLSATEHTRPSQPHDASAQAQRPVVLDVRNGYEWDAGHFEGAARPLEDNFQDTPTDAAHLPAALEGADPATTPVMMYCTGGIRCDVYSTHLRRLGFQNLMSLQGGIQNYLKQAGREHWQGNLFVFDGRLAVGGEGERSLVAAQPCALCGGQAVLPHMNCANIDCNRLFLACANCRGHMEGCCSPGCLNTPARLKRPLKARTDYHLYGRWQDALGGGAEAACTSEEAALASAAMASGRGEGRALRRQRRAEKLRDQSEAKREERQARKAMARAAMQDPDDGALILYS</sequence>
<dbReference type="EMBL" id="JALJOQ010000033">
    <property type="protein sequence ID" value="KAK9807219.1"/>
    <property type="molecule type" value="Genomic_DNA"/>
</dbReference>
<dbReference type="SMART" id="SM00450">
    <property type="entry name" value="RHOD"/>
    <property type="match status" value="1"/>
</dbReference>